<reference evidence="5 6" key="1">
    <citation type="submission" date="2016-11" db="EMBL/GenBank/DDBJ databases">
        <title>Complete genome sequence of Sulfitobacter sp. AM1-D1, a toxic bacteria associated with marine dinoflagellate Alexandrium minutum in East China Sea.</title>
        <authorList>
            <person name="Yang Q."/>
            <person name="Zhang X."/>
            <person name="Tian X."/>
        </authorList>
    </citation>
    <scope>NUCLEOTIDE SEQUENCE [LARGE SCALE GENOMIC DNA]</scope>
    <source>
        <strain evidence="5 6">AM1-D1</strain>
    </source>
</reference>
<dbReference type="Pfam" id="PF03960">
    <property type="entry name" value="ArsC"/>
    <property type="match status" value="1"/>
</dbReference>
<dbReference type="GO" id="GO:0008794">
    <property type="term" value="F:arsenate reductase (glutaredoxin) activity"/>
    <property type="evidence" value="ECO:0007669"/>
    <property type="project" value="UniProtKB-UniRule"/>
</dbReference>
<comment type="similarity">
    <text evidence="1 3 4">Belongs to the ArsC family.</text>
</comment>
<dbReference type="PANTHER" id="PTHR30041">
    <property type="entry name" value="ARSENATE REDUCTASE"/>
    <property type="match status" value="1"/>
</dbReference>
<evidence type="ECO:0000256" key="1">
    <source>
        <dbReference type="ARBA" id="ARBA00007198"/>
    </source>
</evidence>
<dbReference type="PANTHER" id="PTHR30041:SF4">
    <property type="entry name" value="ARSENATE REDUCTASE"/>
    <property type="match status" value="1"/>
</dbReference>
<evidence type="ECO:0000256" key="4">
    <source>
        <dbReference type="RuleBase" id="RU362029"/>
    </source>
</evidence>
<dbReference type="SUPFAM" id="SSF52833">
    <property type="entry name" value="Thioredoxin-like"/>
    <property type="match status" value="1"/>
</dbReference>
<evidence type="ECO:0000256" key="3">
    <source>
        <dbReference type="PROSITE-ProRule" id="PRU01282"/>
    </source>
</evidence>
<dbReference type="Proteomes" id="UP000181897">
    <property type="component" value="Chromosome"/>
</dbReference>
<comment type="catalytic activity">
    <reaction evidence="4">
        <text>[glutaredoxin]-dithiol + arsenate + glutathione + H(+) = glutathionyl-S-S-[glutaredoxin] + arsenite + H2O</text>
        <dbReference type="Rhea" id="RHEA:22016"/>
        <dbReference type="Rhea" id="RHEA-COMP:10729"/>
        <dbReference type="Rhea" id="RHEA-COMP:17668"/>
        <dbReference type="ChEBI" id="CHEBI:15377"/>
        <dbReference type="ChEBI" id="CHEBI:15378"/>
        <dbReference type="ChEBI" id="CHEBI:29242"/>
        <dbReference type="ChEBI" id="CHEBI:29950"/>
        <dbReference type="ChEBI" id="CHEBI:48597"/>
        <dbReference type="ChEBI" id="CHEBI:57925"/>
        <dbReference type="ChEBI" id="CHEBI:146199"/>
        <dbReference type="EC" id="1.20.4.1"/>
    </reaction>
</comment>
<dbReference type="RefSeq" id="WP_071970674.1">
    <property type="nucleotide sequence ID" value="NZ_CP018076.1"/>
</dbReference>
<dbReference type="InterPro" id="IPR006660">
    <property type="entry name" value="Arsenate_reductase-like"/>
</dbReference>
<dbReference type="InterPro" id="IPR006659">
    <property type="entry name" value="Arsenate_reductase"/>
</dbReference>
<dbReference type="EC" id="1.20.4.1" evidence="4"/>
<gene>
    <name evidence="5" type="ORF">BOO69_04410</name>
</gene>
<organism evidence="5 6">
    <name type="scientific">Sulfitobacter alexandrii</name>
    <dbReference type="NCBI Taxonomy" id="1917485"/>
    <lineage>
        <taxon>Bacteria</taxon>
        <taxon>Pseudomonadati</taxon>
        <taxon>Pseudomonadota</taxon>
        <taxon>Alphaproteobacteria</taxon>
        <taxon>Rhodobacterales</taxon>
        <taxon>Roseobacteraceae</taxon>
        <taxon>Sulfitobacter</taxon>
    </lineage>
</organism>
<evidence type="ECO:0000313" key="5">
    <source>
        <dbReference type="EMBL" id="APE42748.1"/>
    </source>
</evidence>
<name>A0A1J0WEK8_9RHOB</name>
<dbReference type="KEGG" id="suam:BOO69_04410"/>
<dbReference type="Gene3D" id="3.40.30.10">
    <property type="entry name" value="Glutaredoxin"/>
    <property type="match status" value="1"/>
</dbReference>
<dbReference type="OrthoDB" id="9790554at2"/>
<protein>
    <recommendedName>
        <fullName evidence="4">Arsenate reductase</fullName>
        <ecNumber evidence="4">1.20.4.1</ecNumber>
    </recommendedName>
</protein>
<proteinExistence type="inferred from homology"/>
<evidence type="ECO:0000313" key="6">
    <source>
        <dbReference type="Proteomes" id="UP000181897"/>
    </source>
</evidence>
<dbReference type="NCBIfam" id="TIGR00014">
    <property type="entry name" value="arsC"/>
    <property type="match status" value="1"/>
</dbReference>
<keyword evidence="6" id="KW-1185">Reference proteome</keyword>
<dbReference type="EMBL" id="CP018076">
    <property type="protein sequence ID" value="APE42748.1"/>
    <property type="molecule type" value="Genomic_DNA"/>
</dbReference>
<evidence type="ECO:0000256" key="2">
    <source>
        <dbReference type="ARBA" id="ARBA00023002"/>
    </source>
</evidence>
<dbReference type="InterPro" id="IPR036249">
    <property type="entry name" value="Thioredoxin-like_sf"/>
</dbReference>
<dbReference type="AlphaFoldDB" id="A0A1J0WEK8"/>
<dbReference type="CDD" id="cd03034">
    <property type="entry name" value="ArsC_ArsC"/>
    <property type="match status" value="1"/>
</dbReference>
<accession>A0A1J0WEK8</accession>
<sequence length="116" mass="12483">MAVITIWHNPRCSKSRQALSLLQETGAEVAVRRYLEDPPAPVEIEAARDALGLGSLHGMLRSGEKILRELGLDSDASETALLAAMAAHPILIERPIVFAGARAVIGRPPEKVRAIL</sequence>
<keyword evidence="2 4" id="KW-0560">Oxidoreductase</keyword>
<dbReference type="STRING" id="1917485.BOO69_04410"/>
<dbReference type="PROSITE" id="PS51353">
    <property type="entry name" value="ARSC"/>
    <property type="match status" value="1"/>
</dbReference>